<evidence type="ECO:0000313" key="4">
    <source>
        <dbReference type="EMBL" id="KAJ1990024.1"/>
    </source>
</evidence>
<proteinExistence type="predicted"/>
<gene>
    <name evidence="4" type="ORF">EDC05_004286</name>
</gene>
<evidence type="ECO:0000256" key="1">
    <source>
        <dbReference type="ARBA" id="ARBA00022614"/>
    </source>
</evidence>
<dbReference type="InterPro" id="IPR001611">
    <property type="entry name" value="Leu-rich_rpt"/>
</dbReference>
<feature type="compositionally biased region" description="Low complexity" evidence="3">
    <location>
        <begin position="75"/>
        <end position="89"/>
    </location>
</feature>
<dbReference type="InterPro" id="IPR003591">
    <property type="entry name" value="Leu-rich_rpt_typical-subtyp"/>
</dbReference>
<name>A0ABQ8PKS5_9FUNG</name>
<dbReference type="InterPro" id="IPR050216">
    <property type="entry name" value="LRR_domain-containing"/>
</dbReference>
<keyword evidence="5" id="KW-1185">Reference proteome</keyword>
<comment type="caution">
    <text evidence="4">The sequence shown here is derived from an EMBL/GenBank/DDBJ whole genome shotgun (WGS) entry which is preliminary data.</text>
</comment>
<evidence type="ECO:0000256" key="3">
    <source>
        <dbReference type="SAM" id="MobiDB-lite"/>
    </source>
</evidence>
<feature type="region of interest" description="Disordered" evidence="3">
    <location>
        <begin position="1"/>
        <end position="160"/>
    </location>
</feature>
<feature type="compositionally biased region" description="Pro residues" evidence="3">
    <location>
        <begin position="30"/>
        <end position="43"/>
    </location>
</feature>
<dbReference type="SUPFAM" id="SSF52075">
    <property type="entry name" value="Outer arm dynein light chain 1"/>
    <property type="match status" value="1"/>
</dbReference>
<evidence type="ECO:0000313" key="5">
    <source>
        <dbReference type="Proteomes" id="UP001151295"/>
    </source>
</evidence>
<feature type="compositionally biased region" description="Low complexity" evidence="3">
    <location>
        <begin position="15"/>
        <end position="29"/>
    </location>
</feature>
<dbReference type="Gene3D" id="3.80.10.10">
    <property type="entry name" value="Ribonuclease Inhibitor"/>
    <property type="match status" value="1"/>
</dbReference>
<dbReference type="PROSITE" id="PS51450">
    <property type="entry name" value="LRR"/>
    <property type="match status" value="1"/>
</dbReference>
<reference evidence="4" key="1">
    <citation type="submission" date="2022-07" db="EMBL/GenBank/DDBJ databases">
        <title>Phylogenomic reconstructions and comparative analyses of Kickxellomycotina fungi.</title>
        <authorList>
            <person name="Reynolds N.K."/>
            <person name="Stajich J.E."/>
            <person name="Barry K."/>
            <person name="Grigoriev I.V."/>
            <person name="Crous P."/>
            <person name="Smith M.E."/>
        </authorList>
    </citation>
    <scope>NUCLEOTIDE SEQUENCE</scope>
    <source>
        <strain evidence="4">BCRC 34882</strain>
    </source>
</reference>
<dbReference type="PANTHER" id="PTHR48051">
    <property type="match status" value="1"/>
</dbReference>
<protein>
    <recommendedName>
        <fullName evidence="6">L domain-like protein</fullName>
    </recommendedName>
</protein>
<keyword evidence="1" id="KW-0433">Leucine-rich repeat</keyword>
<dbReference type="SMART" id="SM00369">
    <property type="entry name" value="LRR_TYP"/>
    <property type="match status" value="2"/>
</dbReference>
<dbReference type="EMBL" id="JANBQD010000057">
    <property type="protein sequence ID" value="KAJ1990024.1"/>
    <property type="molecule type" value="Genomic_DNA"/>
</dbReference>
<evidence type="ECO:0008006" key="6">
    <source>
        <dbReference type="Google" id="ProtNLM"/>
    </source>
</evidence>
<dbReference type="Pfam" id="PF13855">
    <property type="entry name" value="LRR_8"/>
    <property type="match status" value="1"/>
</dbReference>
<dbReference type="Proteomes" id="UP001151295">
    <property type="component" value="Unassembled WGS sequence"/>
</dbReference>
<dbReference type="InterPro" id="IPR032675">
    <property type="entry name" value="LRR_dom_sf"/>
</dbReference>
<keyword evidence="2" id="KW-0677">Repeat</keyword>
<organism evidence="4 5">
    <name type="scientific">Coemansia umbellata</name>
    <dbReference type="NCBI Taxonomy" id="1424467"/>
    <lineage>
        <taxon>Eukaryota</taxon>
        <taxon>Fungi</taxon>
        <taxon>Fungi incertae sedis</taxon>
        <taxon>Zoopagomycota</taxon>
        <taxon>Kickxellomycotina</taxon>
        <taxon>Kickxellomycetes</taxon>
        <taxon>Kickxellales</taxon>
        <taxon>Kickxellaceae</taxon>
        <taxon>Coemansia</taxon>
    </lineage>
</organism>
<sequence>MANSSHWSPPPPPQQHQNSQHSQHNHYQSPHPPLVAPSHPIPRPLAARNSSMFTLPDAQQQEAQSLVLQRAHSLQSPQQQQQQQQQPSSRLASTHASPLQPQSPRQQIPPHTADYHFSPRRKRVPGAADSPGTPRRIRRRLFFADQSDGPEAPEDRERHRAVEREATQSALAIIREAVEVGDAHIDLSDLQLEQVPDELAELKDLVVLAPSQTLVTDLQLTLSANRLQHFPLAVCELTNLTTLILSHNRIVHLPPEIGNLASLRELSVAHNRLRVLPLELTRLTCLQTLSVFPNPFIDPPAANAPKEAAEAALRRLLPSAQESLRPFSVATRNSGIPRLVDLAARGVSREQLVALKHRLAQCLGSSQPALGRIVGPAIEPTEESSVLTALRTHHLAVPTGHECAHCSRWFLLPAAEITVWAPFSLLARPAPFKARLCSRNCLFSDKLAAILAKPA</sequence>
<evidence type="ECO:0000256" key="2">
    <source>
        <dbReference type="ARBA" id="ARBA00022737"/>
    </source>
</evidence>
<feature type="compositionally biased region" description="Polar residues" evidence="3">
    <location>
        <begin position="48"/>
        <end position="67"/>
    </location>
</feature>
<accession>A0ABQ8PKS5</accession>
<dbReference type="PANTHER" id="PTHR48051:SF1">
    <property type="entry name" value="RAS SUPPRESSOR PROTEIN 1"/>
    <property type="match status" value="1"/>
</dbReference>
<feature type="compositionally biased region" description="Polar residues" evidence="3">
    <location>
        <begin position="90"/>
        <end position="106"/>
    </location>
</feature>